<sequence>MIRKAELGSGKRNPSLRDSYPADWDLHSVTRIIGTLGSWIWHAIGYCQTRNVTPQCMKRFLVFDWLSVLATARHRFQGRRLIYTRGSGTICAVTGSFVIFDELKRTSSPHFSPSRITAMRSGVLRTTVAPTSSQVLELEVHRKQSS</sequence>
<dbReference type="AlphaFoldDB" id="A0A8H5ETE1"/>
<accession>A0A8H5ETE1</accession>
<name>A0A8H5ETE1_9AGAR</name>
<protein>
    <submittedName>
        <fullName evidence="1">Uncharacterized protein</fullName>
    </submittedName>
</protein>
<gene>
    <name evidence="1" type="ORF">D9611_009419</name>
</gene>
<reference evidence="1 2" key="1">
    <citation type="journal article" date="2020" name="ISME J.">
        <title>Uncovering the hidden diversity of litter-decomposition mechanisms in mushroom-forming fungi.</title>
        <authorList>
            <person name="Floudas D."/>
            <person name="Bentzer J."/>
            <person name="Ahren D."/>
            <person name="Johansson T."/>
            <person name="Persson P."/>
            <person name="Tunlid A."/>
        </authorList>
    </citation>
    <scope>NUCLEOTIDE SEQUENCE [LARGE SCALE GENOMIC DNA]</scope>
    <source>
        <strain evidence="1 2">CBS 175.51</strain>
    </source>
</reference>
<dbReference type="Proteomes" id="UP000541558">
    <property type="component" value="Unassembled WGS sequence"/>
</dbReference>
<keyword evidence="2" id="KW-1185">Reference proteome</keyword>
<organism evidence="1 2">
    <name type="scientific">Ephemerocybe angulata</name>
    <dbReference type="NCBI Taxonomy" id="980116"/>
    <lineage>
        <taxon>Eukaryota</taxon>
        <taxon>Fungi</taxon>
        <taxon>Dikarya</taxon>
        <taxon>Basidiomycota</taxon>
        <taxon>Agaricomycotina</taxon>
        <taxon>Agaricomycetes</taxon>
        <taxon>Agaricomycetidae</taxon>
        <taxon>Agaricales</taxon>
        <taxon>Agaricineae</taxon>
        <taxon>Psathyrellaceae</taxon>
        <taxon>Ephemerocybe</taxon>
    </lineage>
</organism>
<evidence type="ECO:0000313" key="1">
    <source>
        <dbReference type="EMBL" id="KAF5311699.1"/>
    </source>
</evidence>
<evidence type="ECO:0000313" key="2">
    <source>
        <dbReference type="Proteomes" id="UP000541558"/>
    </source>
</evidence>
<proteinExistence type="predicted"/>
<comment type="caution">
    <text evidence="1">The sequence shown here is derived from an EMBL/GenBank/DDBJ whole genome shotgun (WGS) entry which is preliminary data.</text>
</comment>
<dbReference type="EMBL" id="JAACJK010000225">
    <property type="protein sequence ID" value="KAF5311699.1"/>
    <property type="molecule type" value="Genomic_DNA"/>
</dbReference>